<comment type="subcellular location">
    <subcellularLocation>
        <location evidence="2">Cell membrane</location>
        <topology evidence="2">Multi-pass membrane protein</topology>
    </subcellularLocation>
</comment>
<feature type="domain" description="Histidine kinase" evidence="12">
    <location>
        <begin position="161"/>
        <end position="385"/>
    </location>
</feature>
<evidence type="ECO:0000256" key="6">
    <source>
        <dbReference type="ARBA" id="ARBA00022679"/>
    </source>
</evidence>
<dbReference type="EMBL" id="CP035758">
    <property type="protein sequence ID" value="QBD74928.1"/>
    <property type="molecule type" value="Genomic_DNA"/>
</dbReference>
<keyword evidence="7" id="KW-0547">Nucleotide-binding</keyword>
<comment type="catalytic activity">
    <reaction evidence="1">
        <text>ATP + protein L-histidine = ADP + protein N-phospho-L-histidine.</text>
        <dbReference type="EC" id="2.7.13.3"/>
    </reaction>
</comment>
<dbReference type="CDD" id="cd06225">
    <property type="entry name" value="HAMP"/>
    <property type="match status" value="1"/>
</dbReference>
<dbReference type="PROSITE" id="PS50885">
    <property type="entry name" value="HAMP"/>
    <property type="match status" value="1"/>
</dbReference>
<dbReference type="CDD" id="cd00082">
    <property type="entry name" value="HisKA"/>
    <property type="match status" value="1"/>
</dbReference>
<evidence type="ECO:0000256" key="8">
    <source>
        <dbReference type="ARBA" id="ARBA00022777"/>
    </source>
</evidence>
<dbReference type="RefSeq" id="WP_129885527.1">
    <property type="nucleotide sequence ID" value="NZ_CP035758.1"/>
</dbReference>
<evidence type="ECO:0000313" key="15">
    <source>
        <dbReference type="Proteomes" id="UP000290365"/>
    </source>
</evidence>
<keyword evidence="5" id="KW-0597">Phosphoprotein</keyword>
<dbReference type="PRINTS" id="PR00344">
    <property type="entry name" value="BCTRLSENSOR"/>
</dbReference>
<keyword evidence="11" id="KW-1133">Transmembrane helix</keyword>
<evidence type="ECO:0000256" key="11">
    <source>
        <dbReference type="SAM" id="Phobius"/>
    </source>
</evidence>
<dbReference type="KEGG" id="kbs:EPA93_02555"/>
<keyword evidence="6" id="KW-0808">Transferase</keyword>
<gene>
    <name evidence="14" type="ORF">EPA93_02555</name>
</gene>
<sequence length="389" mass="44227">MGNRSISLKENRQGRRRTSFRRVFVWYCIGIVGTTFVITCFIEFLLIFWYMEAKHAAPIMPGLPMDVLVLRLALTLPFVILILAILYFAWRMGRRVSQPVNELMQAVEKIREQDLDFTITYNESNELGDLCYAFNELRSELQESLKREWRKQEELRTMVAALSHDLRTPVTIIQGHVEGLGRAEAGEKRNQRLERSLPVLEASSQRMMRLLNDMLLVCALEQTDFLIRPQAIKLEEELARKGQVYTLQAASSGIAFEYRLHQPSADPPPVLLDLHRVEQVLDNLFENALRYTPANGQICLTCTCDAQALVFTLHDSGSGIAAEDLPHVWEKFYRGQPPAGKRSSKTTGLGLYTCKLLVERLGGTITLRNHPSGGCEVSFRLPIVEAKAY</sequence>
<evidence type="ECO:0000256" key="10">
    <source>
        <dbReference type="ARBA" id="ARBA00023012"/>
    </source>
</evidence>
<dbReference type="Gene3D" id="6.10.340.10">
    <property type="match status" value="1"/>
</dbReference>
<dbReference type="AlphaFoldDB" id="A0A4P6JIN3"/>
<evidence type="ECO:0000256" key="1">
    <source>
        <dbReference type="ARBA" id="ARBA00000085"/>
    </source>
</evidence>
<feature type="domain" description="HAMP" evidence="13">
    <location>
        <begin position="94"/>
        <end position="146"/>
    </location>
</feature>
<dbReference type="Pfam" id="PF00512">
    <property type="entry name" value="HisKA"/>
    <property type="match status" value="1"/>
</dbReference>
<dbReference type="InterPro" id="IPR003594">
    <property type="entry name" value="HATPase_dom"/>
</dbReference>
<dbReference type="Gene3D" id="1.10.287.130">
    <property type="match status" value="1"/>
</dbReference>
<accession>A0A4P6JIN3</accession>
<evidence type="ECO:0000256" key="7">
    <source>
        <dbReference type="ARBA" id="ARBA00022741"/>
    </source>
</evidence>
<keyword evidence="15" id="KW-1185">Reference proteome</keyword>
<dbReference type="InterPro" id="IPR036097">
    <property type="entry name" value="HisK_dim/P_sf"/>
</dbReference>
<reference evidence="14 15" key="1">
    <citation type="submission" date="2019-01" db="EMBL/GenBank/DDBJ databases">
        <title>Ktedonosporobacter rubrisoli SCAWS-G2.</title>
        <authorList>
            <person name="Huang Y."/>
            <person name="Yan B."/>
        </authorList>
    </citation>
    <scope>NUCLEOTIDE SEQUENCE [LARGE SCALE GENOMIC DNA]</scope>
    <source>
        <strain evidence="14 15">SCAWS-G2</strain>
    </source>
</reference>
<dbReference type="InterPro" id="IPR005467">
    <property type="entry name" value="His_kinase_dom"/>
</dbReference>
<evidence type="ECO:0000259" key="12">
    <source>
        <dbReference type="PROSITE" id="PS50109"/>
    </source>
</evidence>
<protein>
    <recommendedName>
        <fullName evidence="3">histidine kinase</fullName>
        <ecNumber evidence="3">2.7.13.3</ecNumber>
    </recommendedName>
</protein>
<dbReference type="InterPro" id="IPR050980">
    <property type="entry name" value="2C_sensor_his_kinase"/>
</dbReference>
<evidence type="ECO:0000256" key="9">
    <source>
        <dbReference type="ARBA" id="ARBA00022840"/>
    </source>
</evidence>
<dbReference type="Gene3D" id="3.30.565.10">
    <property type="entry name" value="Histidine kinase-like ATPase, C-terminal domain"/>
    <property type="match status" value="1"/>
</dbReference>
<proteinExistence type="predicted"/>
<dbReference type="SMART" id="SM00388">
    <property type="entry name" value="HisKA"/>
    <property type="match status" value="1"/>
</dbReference>
<dbReference type="PANTHER" id="PTHR44936">
    <property type="entry name" value="SENSOR PROTEIN CREC"/>
    <property type="match status" value="1"/>
</dbReference>
<dbReference type="SMART" id="SM00304">
    <property type="entry name" value="HAMP"/>
    <property type="match status" value="1"/>
</dbReference>
<dbReference type="SUPFAM" id="SSF47384">
    <property type="entry name" value="Homodimeric domain of signal transducing histidine kinase"/>
    <property type="match status" value="1"/>
</dbReference>
<feature type="transmembrane region" description="Helical" evidence="11">
    <location>
        <begin position="69"/>
        <end position="90"/>
    </location>
</feature>
<keyword evidence="10" id="KW-0902">Two-component regulatory system</keyword>
<evidence type="ECO:0000256" key="5">
    <source>
        <dbReference type="ARBA" id="ARBA00022553"/>
    </source>
</evidence>
<dbReference type="PANTHER" id="PTHR44936:SF10">
    <property type="entry name" value="SENSOR PROTEIN RSTB"/>
    <property type="match status" value="1"/>
</dbReference>
<feature type="transmembrane region" description="Helical" evidence="11">
    <location>
        <begin position="24"/>
        <end position="49"/>
    </location>
</feature>
<dbReference type="PROSITE" id="PS50109">
    <property type="entry name" value="HIS_KIN"/>
    <property type="match status" value="1"/>
</dbReference>
<keyword evidence="4" id="KW-1003">Cell membrane</keyword>
<evidence type="ECO:0000256" key="3">
    <source>
        <dbReference type="ARBA" id="ARBA00012438"/>
    </source>
</evidence>
<dbReference type="OrthoDB" id="152466at2"/>
<dbReference type="InterPro" id="IPR003661">
    <property type="entry name" value="HisK_dim/P_dom"/>
</dbReference>
<dbReference type="Pfam" id="PF00672">
    <property type="entry name" value="HAMP"/>
    <property type="match status" value="1"/>
</dbReference>
<dbReference type="SMART" id="SM00387">
    <property type="entry name" value="HATPase_c"/>
    <property type="match status" value="1"/>
</dbReference>
<dbReference type="GO" id="GO:0005886">
    <property type="term" value="C:plasma membrane"/>
    <property type="evidence" value="ECO:0007669"/>
    <property type="project" value="UniProtKB-SubCell"/>
</dbReference>
<evidence type="ECO:0000256" key="4">
    <source>
        <dbReference type="ARBA" id="ARBA00022475"/>
    </source>
</evidence>
<dbReference type="Pfam" id="PF02518">
    <property type="entry name" value="HATPase_c"/>
    <property type="match status" value="1"/>
</dbReference>
<dbReference type="SUPFAM" id="SSF55874">
    <property type="entry name" value="ATPase domain of HSP90 chaperone/DNA topoisomerase II/histidine kinase"/>
    <property type="match status" value="1"/>
</dbReference>
<dbReference type="GO" id="GO:0000155">
    <property type="term" value="F:phosphorelay sensor kinase activity"/>
    <property type="evidence" value="ECO:0007669"/>
    <property type="project" value="InterPro"/>
</dbReference>
<dbReference type="InterPro" id="IPR004358">
    <property type="entry name" value="Sig_transdc_His_kin-like_C"/>
</dbReference>
<evidence type="ECO:0000259" key="13">
    <source>
        <dbReference type="PROSITE" id="PS50885"/>
    </source>
</evidence>
<evidence type="ECO:0000313" key="14">
    <source>
        <dbReference type="EMBL" id="QBD74928.1"/>
    </source>
</evidence>
<evidence type="ECO:0000256" key="2">
    <source>
        <dbReference type="ARBA" id="ARBA00004651"/>
    </source>
</evidence>
<name>A0A4P6JIN3_KTERU</name>
<dbReference type="GO" id="GO:0005524">
    <property type="term" value="F:ATP binding"/>
    <property type="evidence" value="ECO:0007669"/>
    <property type="project" value="UniProtKB-KW"/>
</dbReference>
<dbReference type="InterPro" id="IPR003660">
    <property type="entry name" value="HAMP_dom"/>
</dbReference>
<dbReference type="SUPFAM" id="SSF158472">
    <property type="entry name" value="HAMP domain-like"/>
    <property type="match status" value="1"/>
</dbReference>
<dbReference type="Proteomes" id="UP000290365">
    <property type="component" value="Chromosome"/>
</dbReference>
<keyword evidence="9" id="KW-0067">ATP-binding</keyword>
<keyword evidence="8 14" id="KW-0418">Kinase</keyword>
<keyword evidence="11" id="KW-0472">Membrane</keyword>
<organism evidence="14 15">
    <name type="scientific">Ktedonosporobacter rubrisoli</name>
    <dbReference type="NCBI Taxonomy" id="2509675"/>
    <lineage>
        <taxon>Bacteria</taxon>
        <taxon>Bacillati</taxon>
        <taxon>Chloroflexota</taxon>
        <taxon>Ktedonobacteria</taxon>
        <taxon>Ktedonobacterales</taxon>
        <taxon>Ktedonosporobacteraceae</taxon>
        <taxon>Ktedonosporobacter</taxon>
    </lineage>
</organism>
<keyword evidence="11" id="KW-0812">Transmembrane</keyword>
<dbReference type="EC" id="2.7.13.3" evidence="3"/>
<dbReference type="InterPro" id="IPR036890">
    <property type="entry name" value="HATPase_C_sf"/>
</dbReference>